<dbReference type="GO" id="GO:0071949">
    <property type="term" value="F:FAD binding"/>
    <property type="evidence" value="ECO:0007669"/>
    <property type="project" value="TreeGrafter"/>
</dbReference>
<feature type="transmembrane region" description="Helical" evidence="17">
    <location>
        <begin position="443"/>
        <end position="466"/>
    </location>
</feature>
<evidence type="ECO:0000256" key="7">
    <source>
        <dbReference type="ARBA" id="ARBA00022630"/>
    </source>
</evidence>
<dbReference type="PROSITE" id="PS01033">
    <property type="entry name" value="GLOBIN"/>
    <property type="match status" value="1"/>
</dbReference>
<feature type="domain" description="FAD-binding FR-type" evidence="19">
    <location>
        <begin position="149"/>
        <end position="267"/>
    </location>
</feature>
<keyword evidence="11" id="KW-0560">Oxidoreductase</keyword>
<dbReference type="PANTHER" id="PTHR43396">
    <property type="entry name" value="FLAVOHEMOPROTEIN"/>
    <property type="match status" value="1"/>
</dbReference>
<evidence type="ECO:0000256" key="13">
    <source>
        <dbReference type="ARBA" id="ARBA00023027"/>
    </source>
</evidence>
<dbReference type="GO" id="GO:0046872">
    <property type="term" value="F:metal ion binding"/>
    <property type="evidence" value="ECO:0007669"/>
    <property type="project" value="UniProtKB-KW"/>
</dbReference>
<gene>
    <name evidence="20" type="ORF">AJ80_06653</name>
</gene>
<accession>A0A2B7XUH7</accession>
<evidence type="ECO:0000256" key="8">
    <source>
        <dbReference type="ARBA" id="ARBA00022723"/>
    </source>
</evidence>
<protein>
    <recommendedName>
        <fullName evidence="4">nitric oxide dioxygenase</fullName>
        <ecNumber evidence="4">1.14.12.17</ecNumber>
    </recommendedName>
</protein>
<evidence type="ECO:0000259" key="18">
    <source>
        <dbReference type="PROSITE" id="PS01033"/>
    </source>
</evidence>
<dbReference type="EMBL" id="PDNA01000115">
    <property type="protein sequence ID" value="PGH12595.1"/>
    <property type="molecule type" value="Genomic_DNA"/>
</dbReference>
<dbReference type="Gene3D" id="2.40.30.10">
    <property type="entry name" value="Translation factors"/>
    <property type="match status" value="1"/>
</dbReference>
<dbReference type="InterPro" id="IPR009050">
    <property type="entry name" value="Globin-like_sf"/>
</dbReference>
<keyword evidence="9" id="KW-0274">FAD</keyword>
<dbReference type="PROSITE" id="PS51384">
    <property type="entry name" value="FAD_FR"/>
    <property type="match status" value="1"/>
</dbReference>
<keyword evidence="17" id="KW-0472">Membrane</keyword>
<dbReference type="FunFam" id="2.40.30.10:FF:000034">
    <property type="entry name" value="Flavohemoprotein"/>
    <property type="match status" value="1"/>
</dbReference>
<evidence type="ECO:0000256" key="6">
    <source>
        <dbReference type="ARBA" id="ARBA00022617"/>
    </source>
</evidence>
<dbReference type="GO" id="GO:0019825">
    <property type="term" value="F:oxygen binding"/>
    <property type="evidence" value="ECO:0007669"/>
    <property type="project" value="InterPro"/>
</dbReference>
<proteinExistence type="inferred from homology"/>
<dbReference type="PANTHER" id="PTHR43396:SF3">
    <property type="entry name" value="FLAVOHEMOPROTEIN"/>
    <property type="match status" value="1"/>
</dbReference>
<dbReference type="Pfam" id="PF00175">
    <property type="entry name" value="NAD_binding_1"/>
    <property type="match status" value="1"/>
</dbReference>
<dbReference type="STRING" id="1447883.A0A2B7XUH7"/>
<sequence length="502" mass="53457">MGLTQPQTDIIKATVPILAEHGVSITTEFYKNMLTENPSLYKVFNIANQVTGHQQRALAGAVYAYAANIENLSVLGPAIETIVHKHCSLYIQPADYEIVAKYLLQAMKIVLGDACTEAVLDAWGAAYWQLADVLIAHERALYQSTDGWTDWRDFRIVRKVVESTEITSFYLEPVDGGKLPTYNPGQYISVQIEVPSLGGGQMQARQYSLSDVPGKSHYRISVKRDLWVDSSSTGKASPGHVSNALHDTKNEGDVIRVSHPFGEFFLSADEQQASTPLVLLSAGVGLTPMVSMLNTITSTTPTSKKRKVHFIHCARSLASLAFKPHVSNIAKKYPNVATTYFLSNSPASEAKTAGSNTRTGRMSLSALDARKDLYIDTPETKYFICGPSGFMKDMEAALLELGVAQGNIKMELFGTGGIPAGAAGAAAARAAAKKKQAATGGGAAGGVCPLHVAGFAAVGAGVGLGLYGKGNGVVEGRWWQAVGFGAAAVGVLAVVWGTLRRC</sequence>
<dbReference type="FunFam" id="1.10.490.10:FF:000003">
    <property type="entry name" value="Flavohemoprotein"/>
    <property type="match status" value="1"/>
</dbReference>
<dbReference type="SUPFAM" id="SSF63380">
    <property type="entry name" value="Riboflavin synthase domain-like"/>
    <property type="match status" value="1"/>
</dbReference>
<evidence type="ECO:0000256" key="9">
    <source>
        <dbReference type="ARBA" id="ARBA00022827"/>
    </source>
</evidence>
<dbReference type="FunFam" id="3.40.50.80:FF:000010">
    <property type="entry name" value="Flavohemoprotein"/>
    <property type="match status" value="1"/>
</dbReference>
<evidence type="ECO:0000256" key="10">
    <source>
        <dbReference type="ARBA" id="ARBA00022857"/>
    </source>
</evidence>
<dbReference type="SUPFAM" id="SSF52343">
    <property type="entry name" value="Ferredoxin reductase-like, C-terminal NADP-linked domain"/>
    <property type="match status" value="1"/>
</dbReference>
<feature type="domain" description="Globin" evidence="18">
    <location>
        <begin position="2"/>
        <end position="139"/>
    </location>
</feature>
<dbReference type="InterPro" id="IPR000971">
    <property type="entry name" value="Globin"/>
</dbReference>
<keyword evidence="5" id="KW-0216">Detoxification</keyword>
<evidence type="ECO:0000256" key="15">
    <source>
        <dbReference type="ARBA" id="ARBA00049433"/>
    </source>
</evidence>
<evidence type="ECO:0000259" key="19">
    <source>
        <dbReference type="PROSITE" id="PS51384"/>
    </source>
</evidence>
<dbReference type="GO" id="GO:0071500">
    <property type="term" value="P:cellular response to nitrosative stress"/>
    <property type="evidence" value="ECO:0007669"/>
    <property type="project" value="TreeGrafter"/>
</dbReference>
<comment type="catalytic activity">
    <reaction evidence="15">
        <text>2 nitric oxide + NADPH + 2 O2 = 2 nitrate + NADP(+) + H(+)</text>
        <dbReference type="Rhea" id="RHEA:19465"/>
        <dbReference type="ChEBI" id="CHEBI:15378"/>
        <dbReference type="ChEBI" id="CHEBI:15379"/>
        <dbReference type="ChEBI" id="CHEBI:16480"/>
        <dbReference type="ChEBI" id="CHEBI:17632"/>
        <dbReference type="ChEBI" id="CHEBI:57783"/>
        <dbReference type="ChEBI" id="CHEBI:58349"/>
        <dbReference type="EC" id="1.14.12.17"/>
    </reaction>
</comment>
<feature type="transmembrane region" description="Helical" evidence="17">
    <location>
        <begin position="478"/>
        <end position="499"/>
    </location>
</feature>
<evidence type="ECO:0000256" key="11">
    <source>
        <dbReference type="ARBA" id="ARBA00023002"/>
    </source>
</evidence>
<dbReference type="InterPro" id="IPR017938">
    <property type="entry name" value="Riboflavin_synthase-like_b-brl"/>
</dbReference>
<dbReference type="EC" id="1.14.12.17" evidence="4"/>
<dbReference type="Gene3D" id="1.10.490.10">
    <property type="entry name" value="Globins"/>
    <property type="match status" value="1"/>
</dbReference>
<keyword evidence="17" id="KW-0812">Transmembrane</keyword>
<name>A0A2B7XUH7_POLH7</name>
<dbReference type="InterPro" id="IPR039261">
    <property type="entry name" value="FNR_nucleotide-bd"/>
</dbReference>
<evidence type="ECO:0000256" key="12">
    <source>
        <dbReference type="ARBA" id="ARBA00023004"/>
    </source>
</evidence>
<comment type="similarity">
    <text evidence="3">In the C-terminal section; belongs to the flavoprotein pyridine nucleotide cytochrome reductase family.</text>
</comment>
<dbReference type="Proteomes" id="UP000224634">
    <property type="component" value="Unassembled WGS sequence"/>
</dbReference>
<dbReference type="NCBIfam" id="NF009805">
    <property type="entry name" value="PRK13289.1"/>
    <property type="match status" value="1"/>
</dbReference>
<dbReference type="OrthoDB" id="436496at2759"/>
<dbReference type="SUPFAM" id="SSF46458">
    <property type="entry name" value="Globin-like"/>
    <property type="match status" value="1"/>
</dbReference>
<evidence type="ECO:0000256" key="14">
    <source>
        <dbReference type="ARBA" id="ARBA00048649"/>
    </source>
</evidence>
<dbReference type="InterPro" id="IPR012292">
    <property type="entry name" value="Globin/Proto"/>
</dbReference>
<dbReference type="GO" id="GO:0008941">
    <property type="term" value="F:nitric oxide dioxygenase NAD(P)H activity"/>
    <property type="evidence" value="ECO:0007669"/>
    <property type="project" value="UniProtKB-EC"/>
</dbReference>
<evidence type="ECO:0000256" key="17">
    <source>
        <dbReference type="SAM" id="Phobius"/>
    </source>
</evidence>
<comment type="cofactor">
    <cofactor evidence="1">
        <name>heme b</name>
        <dbReference type="ChEBI" id="CHEBI:60344"/>
    </cofactor>
</comment>
<evidence type="ECO:0000256" key="4">
    <source>
        <dbReference type="ARBA" id="ARBA00012229"/>
    </source>
</evidence>
<dbReference type="GO" id="GO:0046210">
    <property type="term" value="P:nitric oxide catabolic process"/>
    <property type="evidence" value="ECO:0007669"/>
    <property type="project" value="TreeGrafter"/>
</dbReference>
<evidence type="ECO:0000313" key="20">
    <source>
        <dbReference type="EMBL" id="PGH12595.1"/>
    </source>
</evidence>
<comment type="catalytic activity">
    <reaction evidence="14">
        <text>2 nitric oxide + NADH + 2 O2 = 2 nitrate + NAD(+) + H(+)</text>
        <dbReference type="Rhea" id="RHEA:19469"/>
        <dbReference type="ChEBI" id="CHEBI:15378"/>
        <dbReference type="ChEBI" id="CHEBI:15379"/>
        <dbReference type="ChEBI" id="CHEBI:16480"/>
        <dbReference type="ChEBI" id="CHEBI:17632"/>
        <dbReference type="ChEBI" id="CHEBI:57540"/>
        <dbReference type="ChEBI" id="CHEBI:57945"/>
        <dbReference type="EC" id="1.14.12.17"/>
    </reaction>
</comment>
<dbReference type="Gene3D" id="3.40.50.80">
    <property type="entry name" value="Nucleotide-binding domain of ferredoxin-NADP reductase (FNR) module"/>
    <property type="match status" value="1"/>
</dbReference>
<dbReference type="InterPro" id="IPR001433">
    <property type="entry name" value="OxRdtase_FAD/NAD-bd"/>
</dbReference>
<evidence type="ECO:0000256" key="2">
    <source>
        <dbReference type="ARBA" id="ARBA00001974"/>
    </source>
</evidence>
<keyword evidence="17" id="KW-1133">Transmembrane helix</keyword>
<dbReference type="CDD" id="cd06184">
    <property type="entry name" value="flavohem_like_fad_nad_binding"/>
    <property type="match status" value="1"/>
</dbReference>
<keyword evidence="21" id="KW-1185">Reference proteome</keyword>
<dbReference type="AlphaFoldDB" id="A0A2B7XUH7"/>
<comment type="cofactor">
    <cofactor evidence="2">
        <name>FAD</name>
        <dbReference type="ChEBI" id="CHEBI:57692"/>
    </cofactor>
</comment>
<evidence type="ECO:0000256" key="16">
    <source>
        <dbReference type="ARBA" id="ARBA00056398"/>
    </source>
</evidence>
<reference evidence="20 21" key="1">
    <citation type="submission" date="2017-10" db="EMBL/GenBank/DDBJ databases">
        <title>Comparative genomics in systemic dimorphic fungi from Ajellomycetaceae.</title>
        <authorList>
            <person name="Munoz J.F."/>
            <person name="Mcewen J.G."/>
            <person name="Clay O.K."/>
            <person name="Cuomo C.A."/>
        </authorList>
    </citation>
    <scope>NUCLEOTIDE SEQUENCE [LARGE SCALE GENOMIC DNA]</scope>
    <source>
        <strain evidence="20 21">UAMH7299</strain>
    </source>
</reference>
<keyword evidence="7" id="KW-0285">Flavoprotein</keyword>
<evidence type="ECO:0000256" key="5">
    <source>
        <dbReference type="ARBA" id="ARBA00022575"/>
    </source>
</evidence>
<keyword evidence="10" id="KW-0521">NADP</keyword>
<dbReference type="GO" id="GO:0020037">
    <property type="term" value="F:heme binding"/>
    <property type="evidence" value="ECO:0007669"/>
    <property type="project" value="InterPro"/>
</dbReference>
<organism evidence="20 21">
    <name type="scientific">Polytolypa hystricis (strain UAMH7299)</name>
    <dbReference type="NCBI Taxonomy" id="1447883"/>
    <lineage>
        <taxon>Eukaryota</taxon>
        <taxon>Fungi</taxon>
        <taxon>Dikarya</taxon>
        <taxon>Ascomycota</taxon>
        <taxon>Pezizomycotina</taxon>
        <taxon>Eurotiomycetes</taxon>
        <taxon>Eurotiomycetidae</taxon>
        <taxon>Onygenales</taxon>
        <taxon>Onygenales incertae sedis</taxon>
        <taxon>Polytolypa</taxon>
    </lineage>
</organism>
<dbReference type="InterPro" id="IPR017927">
    <property type="entry name" value="FAD-bd_FR_type"/>
</dbReference>
<keyword evidence="12" id="KW-0408">Iron</keyword>
<dbReference type="Pfam" id="PF00042">
    <property type="entry name" value="Globin"/>
    <property type="match status" value="1"/>
</dbReference>
<dbReference type="GO" id="GO:0009636">
    <property type="term" value="P:response to toxic substance"/>
    <property type="evidence" value="ECO:0007669"/>
    <property type="project" value="UniProtKB-KW"/>
</dbReference>
<evidence type="ECO:0000256" key="1">
    <source>
        <dbReference type="ARBA" id="ARBA00001970"/>
    </source>
</evidence>
<keyword evidence="8" id="KW-0479">Metal-binding</keyword>
<comment type="caution">
    <text evidence="20">The sequence shown here is derived from an EMBL/GenBank/DDBJ whole genome shotgun (WGS) entry which is preliminary data.</text>
</comment>
<dbReference type="CDD" id="cd08922">
    <property type="entry name" value="FHb-globin"/>
    <property type="match status" value="1"/>
</dbReference>
<comment type="function">
    <text evidence="16">In the presence of oxygen and NADH, it has NADH oxidase activity, which leads to the generation of superoxide and H(2)O(2). Under anaerobic conditions, it also exhibits nitric oxide reductase and FAD reductase activities. However, all these reactions are much lower than NOD activity.</text>
</comment>
<keyword evidence="6" id="KW-0349">Heme</keyword>
<keyword evidence="13" id="KW-0520">NAD</keyword>
<evidence type="ECO:0000256" key="3">
    <source>
        <dbReference type="ARBA" id="ARBA00006401"/>
    </source>
</evidence>
<evidence type="ECO:0000313" key="21">
    <source>
        <dbReference type="Proteomes" id="UP000224634"/>
    </source>
</evidence>